<dbReference type="EMBL" id="LGUT01000806">
    <property type="protein sequence ID" value="KOG90274.1"/>
    <property type="molecule type" value="Genomic_DNA"/>
</dbReference>
<evidence type="ECO:0008006" key="4">
    <source>
        <dbReference type="Google" id="ProtNLM"/>
    </source>
</evidence>
<accession>A0ABR5J9Z8</accession>
<keyword evidence="3" id="KW-1185">Reference proteome</keyword>
<keyword evidence="1" id="KW-0812">Transmembrane</keyword>
<feature type="transmembrane region" description="Helical" evidence="1">
    <location>
        <begin position="12"/>
        <end position="38"/>
    </location>
</feature>
<keyword evidence="1" id="KW-1133">Transmembrane helix</keyword>
<dbReference type="InterPro" id="IPR010699">
    <property type="entry name" value="DUF1275"/>
</dbReference>
<reference evidence="2 3" key="1">
    <citation type="submission" date="2015-07" db="EMBL/GenBank/DDBJ databases">
        <authorList>
            <person name="Ju K.-S."/>
            <person name="Doroghazi J.R."/>
            <person name="Metcalf W.W."/>
        </authorList>
    </citation>
    <scope>NUCLEOTIDE SEQUENCE [LARGE SCALE GENOMIC DNA]</scope>
    <source>
        <strain evidence="2 3">NRRL B-3589</strain>
    </source>
</reference>
<gene>
    <name evidence="2" type="ORF">ADK38_09665</name>
</gene>
<evidence type="ECO:0000313" key="2">
    <source>
        <dbReference type="EMBL" id="KOG90274.1"/>
    </source>
</evidence>
<dbReference type="PANTHER" id="PTHR37314">
    <property type="entry name" value="SLR0142 PROTEIN"/>
    <property type="match status" value="1"/>
</dbReference>
<dbReference type="Proteomes" id="UP000037020">
    <property type="component" value="Unassembled WGS sequence"/>
</dbReference>
<feature type="transmembrane region" description="Helical" evidence="1">
    <location>
        <begin position="100"/>
        <end position="121"/>
    </location>
</feature>
<comment type="caution">
    <text evidence="2">The sequence shown here is derived from an EMBL/GenBank/DDBJ whole genome shotgun (WGS) entry which is preliminary data.</text>
</comment>
<sequence length="141" mass="14322">MSLSAASGAVDAFAFICLGKVFAGVMTGNLILIGASLGTGGDKVAFRAGTTLLGYAAGATFGAWLTARSRGRWRTVLTVESVLLAAVAVVWAAGLGEHGWTHFVLLAAVSLAMGIQGSVCVSPTNYITGTLTTLAVSYTHL</sequence>
<organism evidence="2 3">
    <name type="scientific">Streptomyces varsoviensis</name>
    <dbReference type="NCBI Taxonomy" id="67373"/>
    <lineage>
        <taxon>Bacteria</taxon>
        <taxon>Bacillati</taxon>
        <taxon>Actinomycetota</taxon>
        <taxon>Actinomycetes</taxon>
        <taxon>Kitasatosporales</taxon>
        <taxon>Streptomycetaceae</taxon>
        <taxon>Streptomyces</taxon>
    </lineage>
</organism>
<feature type="transmembrane region" description="Helical" evidence="1">
    <location>
        <begin position="77"/>
        <end position="94"/>
    </location>
</feature>
<keyword evidence="1" id="KW-0472">Membrane</keyword>
<dbReference type="Pfam" id="PF06912">
    <property type="entry name" value="DUF1275"/>
    <property type="match status" value="1"/>
</dbReference>
<proteinExistence type="predicted"/>
<feature type="non-terminal residue" evidence="2">
    <location>
        <position position="141"/>
    </location>
</feature>
<protein>
    <recommendedName>
        <fullName evidence="4">DUF1275 domain-containing protein</fullName>
    </recommendedName>
</protein>
<evidence type="ECO:0000256" key="1">
    <source>
        <dbReference type="SAM" id="Phobius"/>
    </source>
</evidence>
<name>A0ABR5J9Z8_9ACTN</name>
<evidence type="ECO:0000313" key="3">
    <source>
        <dbReference type="Proteomes" id="UP000037020"/>
    </source>
</evidence>
<dbReference type="PANTHER" id="PTHR37314:SF4">
    <property type="entry name" value="UPF0700 TRANSMEMBRANE PROTEIN YOAK"/>
    <property type="match status" value="1"/>
</dbReference>
<feature type="transmembrane region" description="Helical" evidence="1">
    <location>
        <begin position="44"/>
        <end position="65"/>
    </location>
</feature>